<dbReference type="STRING" id="90262.A0A1X2IE66"/>
<dbReference type="EMBL" id="MCGE01000014">
    <property type="protein sequence ID" value="ORZ14748.1"/>
    <property type="molecule type" value="Genomic_DNA"/>
</dbReference>
<feature type="domain" description="F-box" evidence="1">
    <location>
        <begin position="50"/>
        <end position="96"/>
    </location>
</feature>
<comment type="caution">
    <text evidence="2">The sequence shown here is derived from an EMBL/GenBank/DDBJ whole genome shotgun (WGS) entry which is preliminary data.</text>
</comment>
<accession>A0A1X2IE66</accession>
<dbReference type="SUPFAM" id="SSF50978">
    <property type="entry name" value="WD40 repeat-like"/>
    <property type="match status" value="1"/>
</dbReference>
<dbReference type="Gene3D" id="2.130.10.10">
    <property type="entry name" value="YVTN repeat-like/Quinoprotein amine dehydrogenase"/>
    <property type="match status" value="1"/>
</dbReference>
<evidence type="ECO:0000259" key="1">
    <source>
        <dbReference type="PROSITE" id="PS50181"/>
    </source>
</evidence>
<dbReference type="InterPro" id="IPR036047">
    <property type="entry name" value="F-box-like_dom_sf"/>
</dbReference>
<dbReference type="Gene3D" id="1.20.1280.50">
    <property type="match status" value="1"/>
</dbReference>
<dbReference type="AlphaFoldDB" id="A0A1X2IE66"/>
<reference evidence="2 3" key="1">
    <citation type="submission" date="2016-07" db="EMBL/GenBank/DDBJ databases">
        <title>Pervasive Adenine N6-methylation of Active Genes in Fungi.</title>
        <authorList>
            <consortium name="DOE Joint Genome Institute"/>
            <person name="Mondo S.J."/>
            <person name="Dannebaum R.O."/>
            <person name="Kuo R.C."/>
            <person name="Labutti K."/>
            <person name="Haridas S."/>
            <person name="Kuo A."/>
            <person name="Salamov A."/>
            <person name="Ahrendt S.R."/>
            <person name="Lipzen A."/>
            <person name="Sullivan W."/>
            <person name="Andreopoulos W.B."/>
            <person name="Clum A."/>
            <person name="Lindquist E."/>
            <person name="Daum C."/>
            <person name="Ramamoorthy G.K."/>
            <person name="Gryganskyi A."/>
            <person name="Culley D."/>
            <person name="Magnuson J.K."/>
            <person name="James T.Y."/>
            <person name="O'Malley M.A."/>
            <person name="Stajich J.E."/>
            <person name="Spatafora J.W."/>
            <person name="Visel A."/>
            <person name="Grigoriev I.V."/>
        </authorList>
    </citation>
    <scope>NUCLEOTIDE SEQUENCE [LARGE SCALE GENOMIC DNA]</scope>
    <source>
        <strain evidence="2 3">NRRL 1336</strain>
    </source>
</reference>
<dbReference type="InterPro" id="IPR036322">
    <property type="entry name" value="WD40_repeat_dom_sf"/>
</dbReference>
<dbReference type="OrthoDB" id="3219396at2759"/>
<evidence type="ECO:0000313" key="2">
    <source>
        <dbReference type="EMBL" id="ORZ14748.1"/>
    </source>
</evidence>
<sequence length="314" mass="36362">MVHRNSVQKLVQPLRKLSFLSTMPSKSNLTLVPEEDEGSSHQQLEECEQQDIIAALPYELALYVFSLLCFDELVQVQLACRLWCRIARDPSLWKFRCVAITQKHDDLCSLGDDMMENIHDDQLPRQRKFVRQQQHHSLPWPTRYCRLQTRLNWKLGAVQRVHLISELSSSRILSVKLKEKLLLVLSEDNAVRLYEHGDNGFGLRHIWQFGDPSQQQNKVECVDLLPDINTMVVALRGSKCIFYDTSKTSTDPIQVLKGGTHAWFVPDSISLSREYFAVSGRKPSAVFVWKWRKGVRLSNKVDNKGKKKRIDKTY</sequence>
<dbReference type="SMART" id="SM00256">
    <property type="entry name" value="FBOX"/>
    <property type="match status" value="1"/>
</dbReference>
<dbReference type="Proteomes" id="UP000193560">
    <property type="component" value="Unassembled WGS sequence"/>
</dbReference>
<gene>
    <name evidence="2" type="ORF">BCR42DRAFT_57798</name>
</gene>
<dbReference type="PROSITE" id="PS50181">
    <property type="entry name" value="FBOX"/>
    <property type="match status" value="1"/>
</dbReference>
<dbReference type="InterPro" id="IPR015943">
    <property type="entry name" value="WD40/YVTN_repeat-like_dom_sf"/>
</dbReference>
<dbReference type="Pfam" id="PF12937">
    <property type="entry name" value="F-box-like"/>
    <property type="match status" value="1"/>
</dbReference>
<organism evidence="2 3">
    <name type="scientific">Absidia repens</name>
    <dbReference type="NCBI Taxonomy" id="90262"/>
    <lineage>
        <taxon>Eukaryota</taxon>
        <taxon>Fungi</taxon>
        <taxon>Fungi incertae sedis</taxon>
        <taxon>Mucoromycota</taxon>
        <taxon>Mucoromycotina</taxon>
        <taxon>Mucoromycetes</taxon>
        <taxon>Mucorales</taxon>
        <taxon>Cunninghamellaceae</taxon>
        <taxon>Absidia</taxon>
    </lineage>
</organism>
<dbReference type="InterPro" id="IPR001810">
    <property type="entry name" value="F-box_dom"/>
</dbReference>
<proteinExistence type="predicted"/>
<keyword evidence="3" id="KW-1185">Reference proteome</keyword>
<dbReference type="SUPFAM" id="SSF81383">
    <property type="entry name" value="F-box domain"/>
    <property type="match status" value="1"/>
</dbReference>
<name>A0A1X2IE66_9FUNG</name>
<protein>
    <recommendedName>
        <fullName evidence="1">F-box domain-containing protein</fullName>
    </recommendedName>
</protein>
<evidence type="ECO:0000313" key="3">
    <source>
        <dbReference type="Proteomes" id="UP000193560"/>
    </source>
</evidence>